<accession>A0A2K8KPP2</accession>
<dbReference type="OrthoDB" id="9789501at2"/>
<dbReference type="AlphaFoldDB" id="A0A2K8KPP2"/>
<dbReference type="SMART" id="SM00953">
    <property type="entry name" value="RES"/>
    <property type="match status" value="1"/>
</dbReference>
<dbReference type="InterPro" id="IPR014914">
    <property type="entry name" value="RES_dom"/>
</dbReference>
<dbReference type="Proteomes" id="UP000229757">
    <property type="component" value="Chromosome"/>
</dbReference>
<evidence type="ECO:0000313" key="2">
    <source>
        <dbReference type="EMBL" id="ATX75831.1"/>
    </source>
</evidence>
<gene>
    <name evidence="2" type="ORF">REIFOR_00663</name>
</gene>
<dbReference type="KEGG" id="rfo:REIFOR_00663"/>
<dbReference type="Pfam" id="PF08808">
    <property type="entry name" value="RES"/>
    <property type="match status" value="1"/>
</dbReference>
<name>A0A2K8KPP2_9GAMM</name>
<protein>
    <recommendedName>
        <fullName evidence="1">RES domain-containing protein</fullName>
    </recommendedName>
</protein>
<keyword evidence="3" id="KW-1185">Reference proteome</keyword>
<reference evidence="2 3" key="1">
    <citation type="journal article" date="2017" name="Environ. Microbiol.">
        <title>Genomic and physiological analyses of 'Reinekea forsetii' reveal a versatile opportunistic lifestyle during spring algae blooms.</title>
        <authorList>
            <person name="Avci B."/>
            <person name="Hahnke R.L."/>
            <person name="Chafee M."/>
            <person name="Fischer T."/>
            <person name="Gruber-Vodicka H."/>
            <person name="Tegetmeyer H.E."/>
            <person name="Harder J."/>
            <person name="Fuchs B.M."/>
            <person name="Amann R.I."/>
            <person name="Teeling H."/>
        </authorList>
    </citation>
    <scope>NUCLEOTIDE SEQUENCE [LARGE SCALE GENOMIC DNA]</scope>
    <source>
        <strain evidence="2 3">Hel1_31_D35</strain>
    </source>
</reference>
<sequence length="150" mass="16451">MAGWRIVKLKYAQSIDDMMSCEGAYLFGGRWNSRGTRMVYLGSSIALAAFEILVHTNRSSQIGSYSKLKASFTAEQLMILDEHSLPGNWAEPSMYSSVAKFGDAWAESGSFVVLQVPSASPDPHSHPANRGDIKTYGSDLFDLSVVSMIF</sequence>
<feature type="domain" description="RES" evidence="1">
    <location>
        <begin position="18"/>
        <end position="136"/>
    </location>
</feature>
<evidence type="ECO:0000259" key="1">
    <source>
        <dbReference type="SMART" id="SM00953"/>
    </source>
</evidence>
<proteinExistence type="predicted"/>
<dbReference type="RefSeq" id="WP_100256213.1">
    <property type="nucleotide sequence ID" value="NZ_CP011797.1"/>
</dbReference>
<dbReference type="EMBL" id="CP011797">
    <property type="protein sequence ID" value="ATX75831.1"/>
    <property type="molecule type" value="Genomic_DNA"/>
</dbReference>
<evidence type="ECO:0000313" key="3">
    <source>
        <dbReference type="Proteomes" id="UP000229757"/>
    </source>
</evidence>
<organism evidence="2 3">
    <name type="scientific">Reinekea forsetii</name>
    <dbReference type="NCBI Taxonomy" id="1336806"/>
    <lineage>
        <taxon>Bacteria</taxon>
        <taxon>Pseudomonadati</taxon>
        <taxon>Pseudomonadota</taxon>
        <taxon>Gammaproteobacteria</taxon>
        <taxon>Oceanospirillales</taxon>
        <taxon>Saccharospirillaceae</taxon>
        <taxon>Reinekea</taxon>
    </lineage>
</organism>